<protein>
    <submittedName>
        <fullName evidence="2">Uncharacterized protein</fullName>
    </submittedName>
</protein>
<dbReference type="RefSeq" id="WP_270454571.1">
    <property type="nucleotide sequence ID" value="NZ_JADPIE010000006.1"/>
</dbReference>
<sequence length="278" mass="32763">MNKKLFFIRKNKIIIFNLLLILILIFSIINLFNQKEELKNVEMEIVSINNNNLRNTALAKELEDLIELSNENGYVKEDRLVIKGDLLNDFSQSRLVITEENLSGNGLEYRKIEGYGDGYSMSRLFNIISKKYNLAFEILELKIWPEANNFQFYIKYDLDMNNWIGREPELSSLDFRINSQNKTGENFSGDRYYYQGQPGFNDDSDRENAIVDKLPGHIVFKGFIKSQGNEFFLFEINNQAVIFQLDQEEIFSEIKYFLYYDNGLFLMEDLLIYRIGEK</sequence>
<evidence type="ECO:0000313" key="2">
    <source>
        <dbReference type="EMBL" id="MBF8437577.1"/>
    </source>
</evidence>
<keyword evidence="1" id="KW-1133">Transmembrane helix</keyword>
<accession>A0A931FB37</accession>
<dbReference type="EMBL" id="JADPIE010000006">
    <property type="protein sequence ID" value="MBF8437577.1"/>
    <property type="molecule type" value="Genomic_DNA"/>
</dbReference>
<feature type="transmembrane region" description="Helical" evidence="1">
    <location>
        <begin position="12"/>
        <end position="32"/>
    </location>
</feature>
<name>A0A931FB37_9FIRM</name>
<gene>
    <name evidence="2" type="ORF">I0Q91_10820</name>
</gene>
<dbReference type="Proteomes" id="UP000621436">
    <property type="component" value="Unassembled WGS sequence"/>
</dbReference>
<keyword evidence="1" id="KW-0472">Membrane</keyword>
<organism evidence="2 3">
    <name type="scientific">Halonatronomonas betaini</name>
    <dbReference type="NCBI Taxonomy" id="2778430"/>
    <lineage>
        <taxon>Bacteria</taxon>
        <taxon>Bacillati</taxon>
        <taxon>Bacillota</taxon>
        <taxon>Clostridia</taxon>
        <taxon>Halanaerobiales</taxon>
        <taxon>Halarsenatibacteraceae</taxon>
        <taxon>Halonatronomonas</taxon>
    </lineage>
</organism>
<evidence type="ECO:0000313" key="3">
    <source>
        <dbReference type="Proteomes" id="UP000621436"/>
    </source>
</evidence>
<proteinExistence type="predicted"/>
<reference evidence="2" key="1">
    <citation type="submission" date="2020-11" db="EMBL/GenBank/DDBJ databases">
        <title>Halonatronomonas betainensis gen. nov., sp. nov. a novel haloalkaliphilic representative of the family Halanaerobiacae capable of betaine degradation.</title>
        <authorList>
            <person name="Boltyanskaya Y."/>
            <person name="Kevbrin V."/>
            <person name="Detkova E."/>
            <person name="Grouzdev D.S."/>
            <person name="Koziaeva V."/>
            <person name="Zhilina T."/>
        </authorList>
    </citation>
    <scope>NUCLEOTIDE SEQUENCE</scope>
    <source>
        <strain evidence="2">Z-7014</strain>
    </source>
</reference>
<comment type="caution">
    <text evidence="2">The sequence shown here is derived from an EMBL/GenBank/DDBJ whole genome shotgun (WGS) entry which is preliminary data.</text>
</comment>
<dbReference type="AlphaFoldDB" id="A0A931FB37"/>
<evidence type="ECO:0000256" key="1">
    <source>
        <dbReference type="SAM" id="Phobius"/>
    </source>
</evidence>
<keyword evidence="1" id="KW-0812">Transmembrane</keyword>
<keyword evidence="3" id="KW-1185">Reference proteome</keyword>